<feature type="transmembrane region" description="Helical" evidence="6">
    <location>
        <begin position="114"/>
        <end position="136"/>
    </location>
</feature>
<keyword evidence="3 6" id="KW-1133">Transmembrane helix</keyword>
<dbReference type="PANTHER" id="PTHR21421:SF29">
    <property type="entry name" value="GUSTATORY RECEPTOR 5A FOR TREHALOSE-RELATED"/>
    <property type="match status" value="1"/>
</dbReference>
<dbReference type="GO" id="GO:0050909">
    <property type="term" value="P:sensory perception of taste"/>
    <property type="evidence" value="ECO:0007669"/>
    <property type="project" value="InterPro"/>
</dbReference>
<evidence type="ECO:0000256" key="5">
    <source>
        <dbReference type="ARBA" id="ARBA00023170"/>
    </source>
</evidence>
<evidence type="ECO:0000256" key="6">
    <source>
        <dbReference type="SAM" id="Phobius"/>
    </source>
</evidence>
<protein>
    <submittedName>
        <fullName evidence="7">Uncharacterized protein</fullName>
    </submittedName>
</protein>
<feature type="transmembrane region" description="Helical" evidence="6">
    <location>
        <begin position="164"/>
        <end position="186"/>
    </location>
</feature>
<evidence type="ECO:0000313" key="8">
    <source>
        <dbReference type="Proteomes" id="UP000835052"/>
    </source>
</evidence>
<dbReference type="GO" id="GO:0051606">
    <property type="term" value="P:detection of stimulus"/>
    <property type="evidence" value="ECO:0007669"/>
    <property type="project" value="UniProtKB-ARBA"/>
</dbReference>
<dbReference type="OrthoDB" id="5800391at2759"/>
<dbReference type="Pfam" id="PF08395">
    <property type="entry name" value="7tm_7"/>
    <property type="match status" value="1"/>
</dbReference>
<accession>A0A8S1H212</accession>
<keyword evidence="4 6" id="KW-0472">Membrane</keyword>
<keyword evidence="2 6" id="KW-0812">Transmembrane</keyword>
<evidence type="ECO:0000256" key="2">
    <source>
        <dbReference type="ARBA" id="ARBA00022692"/>
    </source>
</evidence>
<dbReference type="AlphaFoldDB" id="A0A8S1H212"/>
<sequence>MPASRILEKLLPVVKPTDMRNEIKQKRSLVTWILSKNNKLKLCDKTLYPIYYLLLLLGINHSLLPKYTIPFRMYSWIVFGALCFTTARKFSQIGMCPDGSRLPLDSVIVDPRSLLTLCNALVMASGLLAASLLFTLGGKNLLPLKILCENLKGTRSKASEQRHLAFNSFLAGISAFLAFLMAFVYAMSKYGIISLAATPNFKSETVFCVLIDAYAIFVSRCAITTLAILFCYHCNILRKNIKKLILEMVPEDQDECPLPEMSLKKIHDAQVEYQKIFNGKTVIEDYFSFALFYSYGCCIPIFCLLMYVLLKSHQISWPETLSISIWIVNAIIVLLLFSIPAFMIHEEGDKLLSASFRMYHETFYEERDLLVLAQMTFFAIQIHSTKLTLSACNYFYMNRRILLSLFSAIITYFLILMEFDMKTPSIYASQNYTTQIGEPTESRQIVALLRITANCEENRMFLTAFTPDLIL</sequence>
<feature type="transmembrane region" description="Helical" evidence="6">
    <location>
        <begin position="206"/>
        <end position="232"/>
    </location>
</feature>
<comment type="subcellular location">
    <subcellularLocation>
        <location evidence="1">Membrane</location>
        <topology evidence="1">Multi-pass membrane protein</topology>
    </subcellularLocation>
</comment>
<evidence type="ECO:0000256" key="4">
    <source>
        <dbReference type="ARBA" id="ARBA00023136"/>
    </source>
</evidence>
<dbReference type="GO" id="GO:0016020">
    <property type="term" value="C:membrane"/>
    <property type="evidence" value="ECO:0007669"/>
    <property type="project" value="UniProtKB-SubCell"/>
</dbReference>
<organism evidence="7 8">
    <name type="scientific">Caenorhabditis auriculariae</name>
    <dbReference type="NCBI Taxonomy" id="2777116"/>
    <lineage>
        <taxon>Eukaryota</taxon>
        <taxon>Metazoa</taxon>
        <taxon>Ecdysozoa</taxon>
        <taxon>Nematoda</taxon>
        <taxon>Chromadorea</taxon>
        <taxon>Rhabditida</taxon>
        <taxon>Rhabditina</taxon>
        <taxon>Rhabditomorpha</taxon>
        <taxon>Rhabditoidea</taxon>
        <taxon>Rhabditidae</taxon>
        <taxon>Peloderinae</taxon>
        <taxon>Caenorhabditis</taxon>
    </lineage>
</organism>
<reference evidence="7" key="1">
    <citation type="submission" date="2020-10" db="EMBL/GenBank/DDBJ databases">
        <authorList>
            <person name="Kikuchi T."/>
        </authorList>
    </citation>
    <scope>NUCLEOTIDE SEQUENCE</scope>
    <source>
        <strain evidence="7">NKZ352</strain>
    </source>
</reference>
<keyword evidence="8" id="KW-1185">Reference proteome</keyword>
<dbReference type="GO" id="GO:0038023">
    <property type="term" value="F:signaling receptor activity"/>
    <property type="evidence" value="ECO:0007669"/>
    <property type="project" value="UniProtKB-ARBA"/>
</dbReference>
<name>A0A8S1H212_9PELO</name>
<dbReference type="EMBL" id="CAJGYM010000010">
    <property type="protein sequence ID" value="CAD6189323.1"/>
    <property type="molecule type" value="Genomic_DNA"/>
</dbReference>
<keyword evidence="5" id="KW-0675">Receptor</keyword>
<feature type="transmembrane region" description="Helical" evidence="6">
    <location>
        <begin position="401"/>
        <end position="419"/>
    </location>
</feature>
<evidence type="ECO:0000313" key="7">
    <source>
        <dbReference type="EMBL" id="CAD6189323.1"/>
    </source>
</evidence>
<feature type="transmembrane region" description="Helical" evidence="6">
    <location>
        <begin position="46"/>
        <end position="64"/>
    </location>
</feature>
<feature type="transmembrane region" description="Helical" evidence="6">
    <location>
        <begin position="321"/>
        <end position="344"/>
    </location>
</feature>
<feature type="transmembrane region" description="Helical" evidence="6">
    <location>
        <begin position="286"/>
        <end position="309"/>
    </location>
</feature>
<evidence type="ECO:0000256" key="1">
    <source>
        <dbReference type="ARBA" id="ARBA00004141"/>
    </source>
</evidence>
<comment type="caution">
    <text evidence="7">The sequence shown here is derived from an EMBL/GenBank/DDBJ whole genome shotgun (WGS) entry which is preliminary data.</text>
</comment>
<dbReference type="PANTHER" id="PTHR21421">
    <property type="entry name" value="GUSTATORY RECEPTOR"/>
    <property type="match status" value="1"/>
</dbReference>
<evidence type="ECO:0000256" key="3">
    <source>
        <dbReference type="ARBA" id="ARBA00022989"/>
    </source>
</evidence>
<proteinExistence type="predicted"/>
<gene>
    <name evidence="7" type="ORF">CAUJ_LOCUS5242</name>
</gene>
<dbReference type="InterPro" id="IPR013604">
    <property type="entry name" value="7TM_chemorcpt"/>
</dbReference>
<dbReference type="Proteomes" id="UP000835052">
    <property type="component" value="Unassembled WGS sequence"/>
</dbReference>